<evidence type="ECO:0000313" key="1">
    <source>
        <dbReference type="EMBL" id="SED11485.1"/>
    </source>
</evidence>
<evidence type="ECO:0000313" key="2">
    <source>
        <dbReference type="Proteomes" id="UP000198982"/>
    </source>
</evidence>
<gene>
    <name evidence="1" type="ORF">SAMN05216178_6291</name>
</gene>
<sequence length="285" mass="31627">MSQKPLCDCNQGCLPCTCSPQRQVAQQQQDQNAARQRIAVLENAYVRAGEREHELRVKLHAAKQKLAEMDALFGAYGDTLRPFLALMVRELKANSHKGDRDGWLRMTAATAFNEITHHQDKLGEALSALDYPQISEYAADVANCCMMLLDVMGLLSASAEPTTPKTLPRAHDVMMFQRSTGPSSPAERDERAEFVVPEGYALVPKSMLLDKEVIGAINFHCGDTDEEEGGQFGQYADGRLWVGYVLDDDGNKVHGLHIATDEYWEEGSTTLVEFPEARAALERKP</sequence>
<dbReference type="RefSeq" id="WP_244168980.1">
    <property type="nucleotide sequence ID" value="NZ_FNTJ01000002.1"/>
</dbReference>
<dbReference type="AlphaFoldDB" id="A0A1H4Y1B9"/>
<dbReference type="Proteomes" id="UP000198982">
    <property type="component" value="Unassembled WGS sequence"/>
</dbReference>
<name>A0A1H4Y1B9_9PSED</name>
<keyword evidence="2" id="KW-1185">Reference proteome</keyword>
<dbReference type="EMBL" id="FNTJ01000002">
    <property type="protein sequence ID" value="SED11485.1"/>
    <property type="molecule type" value="Genomic_DNA"/>
</dbReference>
<proteinExistence type="predicted"/>
<accession>A0A1H4Y1B9</accession>
<organism evidence="1 2">
    <name type="scientific">Pseudomonas saponiphila</name>
    <dbReference type="NCBI Taxonomy" id="556534"/>
    <lineage>
        <taxon>Bacteria</taxon>
        <taxon>Pseudomonadati</taxon>
        <taxon>Pseudomonadota</taxon>
        <taxon>Gammaproteobacteria</taxon>
        <taxon>Pseudomonadales</taxon>
        <taxon>Pseudomonadaceae</taxon>
        <taxon>Pseudomonas</taxon>
    </lineage>
</organism>
<protein>
    <submittedName>
        <fullName evidence="1">Uncharacterized protein</fullName>
    </submittedName>
</protein>
<reference evidence="2" key="1">
    <citation type="submission" date="2016-10" db="EMBL/GenBank/DDBJ databases">
        <authorList>
            <person name="Varghese N."/>
            <person name="Submissions S."/>
        </authorList>
    </citation>
    <scope>NUCLEOTIDE SEQUENCE [LARGE SCALE GENOMIC DNA]</scope>
    <source>
        <strain evidence="2">DSM 9751</strain>
    </source>
</reference>